<dbReference type="InterPro" id="IPR052455">
    <property type="entry name" value="Tricalbin_domain"/>
</dbReference>
<dbReference type="InterPro" id="IPR031468">
    <property type="entry name" value="SMP_LBD"/>
</dbReference>
<keyword evidence="4" id="KW-0446">Lipid-binding</keyword>
<keyword evidence="10" id="KW-1185">Reference proteome</keyword>
<dbReference type="GO" id="GO:0016020">
    <property type="term" value="C:membrane"/>
    <property type="evidence" value="ECO:0007669"/>
    <property type="project" value="UniProtKB-SubCell"/>
</dbReference>
<dbReference type="EMBL" id="JANBPY010001683">
    <property type="protein sequence ID" value="KAJ1959102.1"/>
    <property type="molecule type" value="Genomic_DNA"/>
</dbReference>
<feature type="non-terminal residue" evidence="9">
    <location>
        <position position="497"/>
    </location>
</feature>
<gene>
    <name evidence="9" type="primary">TCB2_1</name>
    <name evidence="9" type="ORF">IWQ62_004747</name>
</gene>
<feature type="domain" description="SMP-LTD" evidence="8">
    <location>
        <begin position="317"/>
        <end position="497"/>
    </location>
</feature>
<comment type="caution">
    <text evidence="9">The sequence shown here is derived from an EMBL/GenBank/DDBJ whole genome shotgun (WGS) entry which is preliminary data.</text>
</comment>
<feature type="region of interest" description="Disordered" evidence="6">
    <location>
        <begin position="1"/>
        <end position="220"/>
    </location>
</feature>
<keyword evidence="5 7" id="KW-0472">Membrane</keyword>
<evidence type="ECO:0000256" key="1">
    <source>
        <dbReference type="ARBA" id="ARBA00004370"/>
    </source>
</evidence>
<keyword evidence="7" id="KW-1133">Transmembrane helix</keyword>
<feature type="transmembrane region" description="Helical" evidence="7">
    <location>
        <begin position="267"/>
        <end position="290"/>
    </location>
</feature>
<dbReference type="GO" id="GO:0008289">
    <property type="term" value="F:lipid binding"/>
    <property type="evidence" value="ECO:0007669"/>
    <property type="project" value="UniProtKB-KW"/>
</dbReference>
<keyword evidence="7" id="KW-0812">Transmembrane</keyword>
<dbReference type="GO" id="GO:0006869">
    <property type="term" value="P:lipid transport"/>
    <property type="evidence" value="ECO:0007669"/>
    <property type="project" value="UniProtKB-KW"/>
</dbReference>
<evidence type="ECO:0000313" key="10">
    <source>
        <dbReference type="Proteomes" id="UP001150925"/>
    </source>
</evidence>
<accession>A0A9W8AK77</accession>
<dbReference type="PANTHER" id="PTHR46980">
    <property type="entry name" value="TRICALBIN-1-RELATED"/>
    <property type="match status" value="1"/>
</dbReference>
<protein>
    <submittedName>
        <fullName evidence="9">Tricalbin-2</fullName>
    </submittedName>
</protein>
<feature type="compositionally biased region" description="Basic and acidic residues" evidence="6">
    <location>
        <begin position="18"/>
        <end position="30"/>
    </location>
</feature>
<dbReference type="OrthoDB" id="1029639at2759"/>
<evidence type="ECO:0000256" key="6">
    <source>
        <dbReference type="SAM" id="MobiDB-lite"/>
    </source>
</evidence>
<evidence type="ECO:0000259" key="8">
    <source>
        <dbReference type="PROSITE" id="PS51847"/>
    </source>
</evidence>
<evidence type="ECO:0000256" key="4">
    <source>
        <dbReference type="ARBA" id="ARBA00023121"/>
    </source>
</evidence>
<proteinExistence type="predicted"/>
<sequence length="497" mass="53513">MSHNGAPPTHHFNPGEPPQDKKQHVLDSARHYPSHVLAQGLHKLKNQGETVPDPSMASQDNKANASLTASQGTGAAAHGEPGLTNISAPVDNRSVRSRGTPANRGSQEDQTVRHRGLVLQPPSPNGAGNNEITNYVTSPVQTTTGAERSGSRSAGGGRSELARHRTMTIRVGRGKRDLGGITSPRSPSFPKGDLPGTPISPAAPSATQTSEGGSGDASVSGWREAGVVNAQKGQGPLDSVWALVEQFDRHETWRNAAVLMVAVPITWLLTKLGAGLFGCLIAMSFLATYYRNAVTRFRHKVRDDIRRELILPKFETDLESVEWLNAFMSRFWLTFEPALSAIVIEQVDAVLAASTPGFVDSLRLTTFTLGSKAPRVEAVKTFGKEDPDVIMMDWVASFTPNDTSDLTPRQLEERVNPKIVLTIRVGKGLVGAGMPVLVEDMVFSGKIRLKLRLMPVLPLVKTVEASFLEPPKIDFVLKPVGGDTLGFDVTNIPGLKS</sequence>
<comment type="subcellular location">
    <subcellularLocation>
        <location evidence="1">Membrane</location>
    </subcellularLocation>
</comment>
<organism evidence="9 10">
    <name type="scientific">Dispira parvispora</name>
    <dbReference type="NCBI Taxonomy" id="1520584"/>
    <lineage>
        <taxon>Eukaryota</taxon>
        <taxon>Fungi</taxon>
        <taxon>Fungi incertae sedis</taxon>
        <taxon>Zoopagomycota</taxon>
        <taxon>Kickxellomycotina</taxon>
        <taxon>Dimargaritomycetes</taxon>
        <taxon>Dimargaritales</taxon>
        <taxon>Dimargaritaceae</taxon>
        <taxon>Dispira</taxon>
    </lineage>
</organism>
<keyword evidence="3" id="KW-0445">Lipid transport</keyword>
<feature type="compositionally biased region" description="Polar residues" evidence="6">
    <location>
        <begin position="56"/>
        <end position="73"/>
    </location>
</feature>
<evidence type="ECO:0000256" key="5">
    <source>
        <dbReference type="ARBA" id="ARBA00023136"/>
    </source>
</evidence>
<dbReference type="PANTHER" id="PTHR46980:SF2">
    <property type="entry name" value="TRICALBIN-1-RELATED"/>
    <property type="match status" value="1"/>
</dbReference>
<evidence type="ECO:0000256" key="3">
    <source>
        <dbReference type="ARBA" id="ARBA00023055"/>
    </source>
</evidence>
<dbReference type="PROSITE" id="PS51847">
    <property type="entry name" value="SMP"/>
    <property type="match status" value="1"/>
</dbReference>
<dbReference type="AlphaFoldDB" id="A0A9W8AK77"/>
<dbReference type="CDD" id="cd21678">
    <property type="entry name" value="SMP_TCB"/>
    <property type="match status" value="1"/>
</dbReference>
<name>A0A9W8AK77_9FUNG</name>
<dbReference type="Proteomes" id="UP001150925">
    <property type="component" value="Unassembled WGS sequence"/>
</dbReference>
<feature type="compositionally biased region" description="Polar residues" evidence="6">
    <location>
        <begin position="126"/>
        <end position="144"/>
    </location>
</feature>
<dbReference type="Pfam" id="PF25669">
    <property type="entry name" value="SMP_MUG190-like"/>
    <property type="match status" value="2"/>
</dbReference>
<keyword evidence="2" id="KW-0813">Transport</keyword>
<evidence type="ECO:0000313" key="9">
    <source>
        <dbReference type="EMBL" id="KAJ1959102.1"/>
    </source>
</evidence>
<evidence type="ECO:0000256" key="7">
    <source>
        <dbReference type="SAM" id="Phobius"/>
    </source>
</evidence>
<evidence type="ECO:0000256" key="2">
    <source>
        <dbReference type="ARBA" id="ARBA00022448"/>
    </source>
</evidence>
<reference evidence="9" key="1">
    <citation type="submission" date="2022-07" db="EMBL/GenBank/DDBJ databases">
        <title>Phylogenomic reconstructions and comparative analyses of Kickxellomycotina fungi.</title>
        <authorList>
            <person name="Reynolds N.K."/>
            <person name="Stajich J.E."/>
            <person name="Barry K."/>
            <person name="Grigoriev I.V."/>
            <person name="Crous P."/>
            <person name="Smith M.E."/>
        </authorList>
    </citation>
    <scope>NUCLEOTIDE SEQUENCE</scope>
    <source>
        <strain evidence="9">RSA 1196</strain>
    </source>
</reference>